<proteinExistence type="predicted"/>
<keyword evidence="9 10" id="KW-0472">Membrane</keyword>
<keyword evidence="5" id="KW-0808">Transferase</keyword>
<gene>
    <name evidence="11" type="ORF">A2975_03495</name>
</gene>
<keyword evidence="6 10" id="KW-0812">Transmembrane</keyword>
<evidence type="ECO:0000256" key="3">
    <source>
        <dbReference type="ARBA" id="ARBA00022502"/>
    </source>
</evidence>
<dbReference type="EMBL" id="MGHL01000006">
    <property type="protein sequence ID" value="OGM70114.1"/>
    <property type="molecule type" value="Genomic_DNA"/>
</dbReference>
<comment type="pathway">
    <text evidence="2">Glycolipid biosynthesis; glycosylphosphatidylinositol-anchor biosynthesis.</text>
</comment>
<keyword evidence="4" id="KW-0328">Glycosyltransferase</keyword>
<evidence type="ECO:0000313" key="11">
    <source>
        <dbReference type="EMBL" id="OGM70114.1"/>
    </source>
</evidence>
<evidence type="ECO:0000256" key="6">
    <source>
        <dbReference type="ARBA" id="ARBA00022692"/>
    </source>
</evidence>
<organism evidence="11 12">
    <name type="scientific">Candidatus Woesebacteria bacterium RIFCSPLOWO2_01_FULL_44_14</name>
    <dbReference type="NCBI Taxonomy" id="1802525"/>
    <lineage>
        <taxon>Bacteria</taxon>
        <taxon>Candidatus Woeseibacteriota</taxon>
    </lineage>
</organism>
<keyword evidence="7" id="KW-0256">Endoplasmic reticulum</keyword>
<evidence type="ECO:0008006" key="13">
    <source>
        <dbReference type="Google" id="ProtNLM"/>
    </source>
</evidence>
<name>A0A1F8C179_9BACT</name>
<dbReference type="PANTHER" id="PTHR12468:SF2">
    <property type="entry name" value="GPI MANNOSYLTRANSFERASE 2"/>
    <property type="match status" value="1"/>
</dbReference>
<dbReference type="GO" id="GO:0000009">
    <property type="term" value="F:alpha-1,6-mannosyltransferase activity"/>
    <property type="evidence" value="ECO:0007669"/>
    <property type="project" value="InterPro"/>
</dbReference>
<dbReference type="GO" id="GO:0004376">
    <property type="term" value="F:GPI mannosyltransferase activity"/>
    <property type="evidence" value="ECO:0007669"/>
    <property type="project" value="InterPro"/>
</dbReference>
<feature type="transmembrane region" description="Helical" evidence="10">
    <location>
        <begin position="104"/>
        <end position="137"/>
    </location>
</feature>
<evidence type="ECO:0000256" key="9">
    <source>
        <dbReference type="ARBA" id="ARBA00023136"/>
    </source>
</evidence>
<dbReference type="UniPathway" id="UPA00196"/>
<keyword evidence="3" id="KW-0337">GPI-anchor biosynthesis</keyword>
<keyword evidence="8 10" id="KW-1133">Transmembrane helix</keyword>
<evidence type="ECO:0000256" key="8">
    <source>
        <dbReference type="ARBA" id="ARBA00022989"/>
    </source>
</evidence>
<evidence type="ECO:0000256" key="2">
    <source>
        <dbReference type="ARBA" id="ARBA00004687"/>
    </source>
</evidence>
<evidence type="ECO:0000256" key="5">
    <source>
        <dbReference type="ARBA" id="ARBA00022679"/>
    </source>
</evidence>
<feature type="transmembrane region" description="Helical" evidence="10">
    <location>
        <begin position="79"/>
        <end position="97"/>
    </location>
</feature>
<feature type="transmembrane region" description="Helical" evidence="10">
    <location>
        <begin position="237"/>
        <end position="258"/>
    </location>
</feature>
<feature type="transmembrane region" description="Helical" evidence="10">
    <location>
        <begin position="143"/>
        <end position="168"/>
    </location>
</feature>
<dbReference type="GO" id="GO:0016020">
    <property type="term" value="C:membrane"/>
    <property type="evidence" value="ECO:0007669"/>
    <property type="project" value="GOC"/>
</dbReference>
<dbReference type="GO" id="GO:0031501">
    <property type="term" value="C:mannosyltransferase complex"/>
    <property type="evidence" value="ECO:0007669"/>
    <property type="project" value="TreeGrafter"/>
</dbReference>
<dbReference type="GO" id="GO:0006506">
    <property type="term" value="P:GPI anchor biosynthetic process"/>
    <property type="evidence" value="ECO:0007669"/>
    <property type="project" value="UniProtKB-UniPathway"/>
</dbReference>
<comment type="caution">
    <text evidence="11">The sequence shown here is derived from an EMBL/GenBank/DDBJ whole genome shotgun (WGS) entry which is preliminary data.</text>
</comment>
<evidence type="ECO:0000256" key="10">
    <source>
        <dbReference type="SAM" id="Phobius"/>
    </source>
</evidence>
<evidence type="ECO:0000313" key="12">
    <source>
        <dbReference type="Proteomes" id="UP000178429"/>
    </source>
</evidence>
<feature type="transmembrane region" description="Helical" evidence="10">
    <location>
        <begin position="180"/>
        <end position="198"/>
    </location>
</feature>
<evidence type="ECO:0000256" key="4">
    <source>
        <dbReference type="ARBA" id="ARBA00022676"/>
    </source>
</evidence>
<feature type="transmembrane region" description="Helical" evidence="10">
    <location>
        <begin position="270"/>
        <end position="292"/>
    </location>
</feature>
<dbReference type="InterPro" id="IPR007315">
    <property type="entry name" value="PIG-V/Gpi18"/>
</dbReference>
<evidence type="ECO:0000256" key="7">
    <source>
        <dbReference type="ARBA" id="ARBA00022824"/>
    </source>
</evidence>
<feature type="transmembrane region" description="Helical" evidence="10">
    <location>
        <begin position="7"/>
        <end position="25"/>
    </location>
</feature>
<evidence type="ECO:0000256" key="1">
    <source>
        <dbReference type="ARBA" id="ARBA00004477"/>
    </source>
</evidence>
<dbReference type="PANTHER" id="PTHR12468">
    <property type="entry name" value="GPI MANNOSYLTRANSFERASE 2"/>
    <property type="match status" value="1"/>
</dbReference>
<accession>A0A1F8C179</accession>
<comment type="subcellular location">
    <subcellularLocation>
        <location evidence="1">Endoplasmic reticulum membrane</location>
        <topology evidence="1">Multi-pass membrane protein</topology>
    </subcellularLocation>
</comment>
<dbReference type="AlphaFoldDB" id="A0A1F8C179"/>
<protein>
    <recommendedName>
        <fullName evidence="13">Glycosyltransferase RgtA/B/C/D-like domain-containing protein</fullName>
    </recommendedName>
</protein>
<feature type="transmembrane region" description="Helical" evidence="10">
    <location>
        <begin position="312"/>
        <end position="331"/>
    </location>
</feature>
<dbReference type="Proteomes" id="UP000178429">
    <property type="component" value="Unassembled WGS sequence"/>
</dbReference>
<reference evidence="11 12" key="1">
    <citation type="journal article" date="2016" name="Nat. Commun.">
        <title>Thousands of microbial genomes shed light on interconnected biogeochemical processes in an aquifer system.</title>
        <authorList>
            <person name="Anantharaman K."/>
            <person name="Brown C.T."/>
            <person name="Hug L.A."/>
            <person name="Sharon I."/>
            <person name="Castelle C.J."/>
            <person name="Probst A.J."/>
            <person name="Thomas B.C."/>
            <person name="Singh A."/>
            <person name="Wilkins M.J."/>
            <person name="Karaoz U."/>
            <person name="Brodie E.L."/>
            <person name="Williams K.H."/>
            <person name="Hubbard S.S."/>
            <person name="Banfield J.F."/>
        </authorList>
    </citation>
    <scope>NUCLEOTIDE SEQUENCE [LARGE SCALE GENOMIC DNA]</scope>
</reference>
<sequence length="337" mass="38517">MKIAPRHLLIFLILTRLILFFLPLINPDWTWNRWDGPHYLYLAQHGYTNVGDEANFIVFLPTFPLLVRAGLLLAANPEIVASGLSSILFIIAAVVFYKISSAKTVFLLTIFPTSFFFSAPYTESLFLLLISLVFLFAINKRWLPAGLAAGLLTLTRPFGFLVVAALLVEWLSSEKKRVRELSAIIVPSALAIMAYLYLNKAVYSDFFAFQKILNQNWYKSFEFPWRGIISSLKREDIMTGVVEGLTSIVAWAFIPISFVKKFKIKFSYRLYYLLGVVMFTSTSFILSTPRYLLSLPPFFMILARLLENKILFAVWTVLSAAGFVYLTQLFLRGQWAF</sequence>